<evidence type="ECO:0000313" key="2">
    <source>
        <dbReference type="Proteomes" id="UP000825729"/>
    </source>
</evidence>
<proteinExistence type="predicted"/>
<accession>A0AAV7FBS5</accession>
<gene>
    <name evidence="1" type="ORF">H6P81_002749</name>
</gene>
<comment type="caution">
    <text evidence="1">The sequence shown here is derived from an EMBL/GenBank/DDBJ whole genome shotgun (WGS) entry which is preliminary data.</text>
</comment>
<dbReference type="Proteomes" id="UP000825729">
    <property type="component" value="Unassembled WGS sequence"/>
</dbReference>
<evidence type="ECO:0000313" key="1">
    <source>
        <dbReference type="EMBL" id="KAG9458241.1"/>
    </source>
</evidence>
<name>A0AAV7FBS5_ARIFI</name>
<organism evidence="1 2">
    <name type="scientific">Aristolochia fimbriata</name>
    <name type="common">White veined hardy Dutchman's pipe vine</name>
    <dbReference type="NCBI Taxonomy" id="158543"/>
    <lineage>
        <taxon>Eukaryota</taxon>
        <taxon>Viridiplantae</taxon>
        <taxon>Streptophyta</taxon>
        <taxon>Embryophyta</taxon>
        <taxon>Tracheophyta</taxon>
        <taxon>Spermatophyta</taxon>
        <taxon>Magnoliopsida</taxon>
        <taxon>Magnoliidae</taxon>
        <taxon>Piperales</taxon>
        <taxon>Aristolochiaceae</taxon>
        <taxon>Aristolochia</taxon>
    </lineage>
</organism>
<protein>
    <submittedName>
        <fullName evidence="1">Uncharacterized protein</fullName>
    </submittedName>
</protein>
<reference evidence="1 2" key="1">
    <citation type="submission" date="2021-07" db="EMBL/GenBank/DDBJ databases">
        <title>The Aristolochia fimbriata genome: insights into angiosperm evolution, floral development and chemical biosynthesis.</title>
        <authorList>
            <person name="Jiao Y."/>
        </authorList>
    </citation>
    <scope>NUCLEOTIDE SEQUENCE [LARGE SCALE GENOMIC DNA]</scope>
    <source>
        <strain evidence="1">IBCAS-2021</strain>
        <tissue evidence="1">Leaf</tissue>
    </source>
</reference>
<dbReference type="EMBL" id="JAINDJ010000002">
    <property type="protein sequence ID" value="KAG9458241.1"/>
    <property type="molecule type" value="Genomic_DNA"/>
</dbReference>
<dbReference type="AlphaFoldDB" id="A0AAV7FBS5"/>
<sequence>MARASISPPSCRLNDLLRWYCSGGSHGVERLMDECHKPLWQPSSIQDRVEPSVELSITPSKDVELVSRISQKGRVGEDWEAFHRDYITRWQARQDTIIRGRWACTPRHAPKPATVYHARGYTEEALLGYVWNVIEEVQHGEGMDSSLSVPHMREIGSYCQSILHSLLLLEGSITAGDLSRRGELLT</sequence>
<keyword evidence="2" id="KW-1185">Reference proteome</keyword>